<name>A0A7J7VPI8_RHIFE</name>
<dbReference type="GO" id="GO:0006744">
    <property type="term" value="P:ubiquinone biosynthetic process"/>
    <property type="evidence" value="ECO:0007669"/>
    <property type="project" value="InterPro"/>
</dbReference>
<dbReference type="InterPro" id="IPR007715">
    <property type="entry name" value="Coq4"/>
</dbReference>
<comment type="caution">
    <text evidence="2">The sequence shown here is derived from an EMBL/GenBank/DDBJ whole genome shotgun (WGS) entry which is preliminary data.</text>
</comment>
<organism evidence="2 3">
    <name type="scientific">Rhinolophus ferrumequinum</name>
    <name type="common">Greater horseshoe bat</name>
    <dbReference type="NCBI Taxonomy" id="59479"/>
    <lineage>
        <taxon>Eukaryota</taxon>
        <taxon>Metazoa</taxon>
        <taxon>Chordata</taxon>
        <taxon>Craniata</taxon>
        <taxon>Vertebrata</taxon>
        <taxon>Euteleostomi</taxon>
        <taxon>Mammalia</taxon>
        <taxon>Eutheria</taxon>
        <taxon>Laurasiatheria</taxon>
        <taxon>Chiroptera</taxon>
        <taxon>Yinpterochiroptera</taxon>
        <taxon>Rhinolophoidea</taxon>
        <taxon>Rhinolophidae</taxon>
        <taxon>Rhinolophinae</taxon>
        <taxon>Rhinolophus</taxon>
    </lineage>
</organism>
<gene>
    <name evidence="2" type="ORF">mRhiFer1_003227</name>
</gene>
<protein>
    <submittedName>
        <fullName evidence="2">Coenzyme Q4</fullName>
    </submittedName>
</protein>
<dbReference type="Pfam" id="PF05019">
    <property type="entry name" value="Coq4"/>
    <property type="match status" value="1"/>
</dbReference>
<evidence type="ECO:0000256" key="1">
    <source>
        <dbReference type="SAM" id="MobiDB-lite"/>
    </source>
</evidence>
<dbReference type="AlphaFoldDB" id="A0A7J7VPI8"/>
<dbReference type="Proteomes" id="UP000585614">
    <property type="component" value="Unassembled WGS sequence"/>
</dbReference>
<accession>A0A7J7VPI8</accession>
<evidence type="ECO:0000313" key="3">
    <source>
        <dbReference type="Proteomes" id="UP000585614"/>
    </source>
</evidence>
<evidence type="ECO:0000313" key="2">
    <source>
        <dbReference type="EMBL" id="KAF6327135.1"/>
    </source>
</evidence>
<reference evidence="2 3" key="1">
    <citation type="journal article" date="2020" name="Nature">
        <title>Six reference-quality genomes reveal evolution of bat adaptations.</title>
        <authorList>
            <person name="Jebb D."/>
            <person name="Huang Z."/>
            <person name="Pippel M."/>
            <person name="Hughes G.M."/>
            <person name="Lavrichenko K."/>
            <person name="Devanna P."/>
            <person name="Winkler S."/>
            <person name="Jermiin L.S."/>
            <person name="Skirmuntt E.C."/>
            <person name="Katzourakis A."/>
            <person name="Burkitt-Gray L."/>
            <person name="Ray D.A."/>
            <person name="Sullivan K.A.M."/>
            <person name="Roscito J.G."/>
            <person name="Kirilenko B.M."/>
            <person name="Davalos L.M."/>
            <person name="Corthals A.P."/>
            <person name="Power M.L."/>
            <person name="Jones G."/>
            <person name="Ransome R.D."/>
            <person name="Dechmann D.K.N."/>
            <person name="Locatelli A.G."/>
            <person name="Puechmaille S.J."/>
            <person name="Fedrigo O."/>
            <person name="Jarvis E.D."/>
            <person name="Hiller M."/>
            <person name="Vernes S.C."/>
            <person name="Myers E.W."/>
            <person name="Teeling E.C."/>
        </authorList>
    </citation>
    <scope>NUCLEOTIDE SEQUENCE [LARGE SCALE GENOMIC DNA]</scope>
    <source>
        <strain evidence="2">MRhiFer1</strain>
        <tissue evidence="2">Lung</tissue>
    </source>
</reference>
<sequence>MATQLLRPLGPLRLLRRSPGPAADVPLRAASHGTSLLYPEHIPTSPLQKALLAVGSAGMALYNPYRHGKAARAPRSGGDGEGSGRSQHWKPGQVPTPGKASVSYG</sequence>
<proteinExistence type="predicted"/>
<dbReference type="EMBL" id="JACAGC010000012">
    <property type="protein sequence ID" value="KAF6327135.1"/>
    <property type="molecule type" value="Genomic_DNA"/>
</dbReference>
<feature type="region of interest" description="Disordered" evidence="1">
    <location>
        <begin position="69"/>
        <end position="105"/>
    </location>
</feature>